<dbReference type="OrthoDB" id="19174at2759"/>
<evidence type="ECO:0000313" key="3">
    <source>
        <dbReference type="Proteomes" id="UP000283509"/>
    </source>
</evidence>
<evidence type="ECO:0000256" key="1">
    <source>
        <dbReference type="SAM" id="MobiDB-lite"/>
    </source>
</evidence>
<feature type="compositionally biased region" description="Low complexity" evidence="1">
    <location>
        <begin position="13"/>
        <end position="30"/>
    </location>
</feature>
<reference evidence="2 3" key="1">
    <citation type="submission" date="2018-04" db="EMBL/GenBank/DDBJ databases">
        <authorList>
            <person name="Zhang X."/>
            <person name="Yuan J."/>
            <person name="Li F."/>
            <person name="Xiang J."/>
        </authorList>
    </citation>
    <scope>NUCLEOTIDE SEQUENCE [LARGE SCALE GENOMIC DNA]</scope>
    <source>
        <tissue evidence="2">Muscle</tissue>
    </source>
</reference>
<feature type="region of interest" description="Disordered" evidence="1">
    <location>
        <begin position="1"/>
        <end position="50"/>
    </location>
</feature>
<dbReference type="AlphaFoldDB" id="A0A423UB14"/>
<dbReference type="EMBL" id="QCYY01000154">
    <property type="protein sequence ID" value="ROT85904.1"/>
    <property type="molecule type" value="Genomic_DNA"/>
</dbReference>
<dbReference type="Proteomes" id="UP000283509">
    <property type="component" value="Unassembled WGS sequence"/>
</dbReference>
<name>A0A423UB14_PENVA</name>
<feature type="compositionally biased region" description="Low complexity" evidence="1">
    <location>
        <begin position="39"/>
        <end position="50"/>
    </location>
</feature>
<keyword evidence="3" id="KW-1185">Reference proteome</keyword>
<gene>
    <name evidence="2" type="ORF">C7M84_004041</name>
</gene>
<proteinExistence type="predicted"/>
<organism evidence="2 3">
    <name type="scientific">Penaeus vannamei</name>
    <name type="common">Whiteleg shrimp</name>
    <name type="synonym">Litopenaeus vannamei</name>
    <dbReference type="NCBI Taxonomy" id="6689"/>
    <lineage>
        <taxon>Eukaryota</taxon>
        <taxon>Metazoa</taxon>
        <taxon>Ecdysozoa</taxon>
        <taxon>Arthropoda</taxon>
        <taxon>Crustacea</taxon>
        <taxon>Multicrustacea</taxon>
        <taxon>Malacostraca</taxon>
        <taxon>Eumalacostraca</taxon>
        <taxon>Eucarida</taxon>
        <taxon>Decapoda</taxon>
        <taxon>Dendrobranchiata</taxon>
        <taxon>Penaeoidea</taxon>
        <taxon>Penaeidae</taxon>
        <taxon>Penaeus</taxon>
    </lineage>
</organism>
<accession>A0A423UB14</accession>
<comment type="caution">
    <text evidence="2">The sequence shown here is derived from an EMBL/GenBank/DDBJ whole genome shotgun (WGS) entry which is preliminary data.</text>
</comment>
<sequence length="109" mass="11729">MSFPPRKNTRAWQCGGSSKQQGLSSSLLTSNTKCRKDTTNASTATTATSAPTSLMAASNQNNCPPVLSEFLWHQDTSLCLLAKWIPSSSSYSDMGRPAPSAGMSVWHKF</sequence>
<reference evidence="2 3" key="2">
    <citation type="submission" date="2019-01" db="EMBL/GenBank/DDBJ databases">
        <title>The decoding of complex shrimp genome reveals the adaptation for benthos swimmer, frequently molting mechanism and breeding impact on genome.</title>
        <authorList>
            <person name="Sun Y."/>
            <person name="Gao Y."/>
            <person name="Yu Y."/>
        </authorList>
    </citation>
    <scope>NUCLEOTIDE SEQUENCE [LARGE SCALE GENOMIC DNA]</scope>
    <source>
        <tissue evidence="2">Muscle</tissue>
    </source>
</reference>
<evidence type="ECO:0000313" key="2">
    <source>
        <dbReference type="EMBL" id="ROT85904.1"/>
    </source>
</evidence>
<protein>
    <submittedName>
        <fullName evidence="2">Uncharacterized protein</fullName>
    </submittedName>
</protein>